<reference evidence="3 4" key="1">
    <citation type="submission" date="2019-07" db="EMBL/GenBank/DDBJ databases">
        <title>Full genome sequence of Devosia sp. Gsoil 520.</title>
        <authorList>
            <person name="Im W.-T."/>
        </authorList>
    </citation>
    <scope>NUCLEOTIDE SEQUENCE [LARGE SCALE GENOMIC DNA]</scope>
    <source>
        <strain evidence="3 4">Gsoil 520</strain>
    </source>
</reference>
<evidence type="ECO:0000313" key="4">
    <source>
        <dbReference type="Proteomes" id="UP000315364"/>
    </source>
</evidence>
<organism evidence="3 4">
    <name type="scientific">Devosia ginsengisoli</name>
    <dbReference type="NCBI Taxonomy" id="400770"/>
    <lineage>
        <taxon>Bacteria</taxon>
        <taxon>Pseudomonadati</taxon>
        <taxon>Pseudomonadota</taxon>
        <taxon>Alphaproteobacteria</taxon>
        <taxon>Hyphomicrobiales</taxon>
        <taxon>Devosiaceae</taxon>
        <taxon>Devosia</taxon>
    </lineage>
</organism>
<dbReference type="RefSeq" id="WP_146290211.1">
    <property type="nucleotide sequence ID" value="NZ_CP042304.1"/>
</dbReference>
<dbReference type="CDD" id="cd00586">
    <property type="entry name" value="4HBT"/>
    <property type="match status" value="1"/>
</dbReference>
<dbReference type="EC" id="3.1.2.-" evidence="3"/>
<dbReference type="PIRSF" id="PIRSF003230">
    <property type="entry name" value="YbgC"/>
    <property type="match status" value="1"/>
</dbReference>
<dbReference type="OrthoDB" id="9808429at2"/>
<keyword evidence="4" id="KW-1185">Reference proteome</keyword>
<dbReference type="InterPro" id="IPR006684">
    <property type="entry name" value="YbgC/YbaW"/>
</dbReference>
<dbReference type="Proteomes" id="UP000315364">
    <property type="component" value="Chromosome"/>
</dbReference>
<evidence type="ECO:0000256" key="2">
    <source>
        <dbReference type="ARBA" id="ARBA00022801"/>
    </source>
</evidence>
<dbReference type="FunFam" id="3.10.129.10:FF:000004">
    <property type="entry name" value="Tol-pal system-associated acyl-CoA thioesterase"/>
    <property type="match status" value="1"/>
</dbReference>
<sequence>MTRHSFPVRIYYEDTDFSGNVYHAAYLKFFERGRTEFLRDEGIHHSELAAEGIAFAVRSMEIAFDGAAHIDDLLDVTTEIAAVSGARLTLAQTILRDGVVLTRASVIVVAIRTSGGAARMPAAIRALADKKGTD</sequence>
<gene>
    <name evidence="3" type="ORF">FPZ08_11820</name>
</gene>
<comment type="similarity">
    <text evidence="1">Belongs to the 4-hydroxybenzoyl-CoA thioesterase family.</text>
</comment>
<dbReference type="Gene3D" id="3.10.129.10">
    <property type="entry name" value="Hotdog Thioesterase"/>
    <property type="match status" value="1"/>
</dbReference>
<dbReference type="SUPFAM" id="SSF54637">
    <property type="entry name" value="Thioesterase/thiol ester dehydrase-isomerase"/>
    <property type="match status" value="1"/>
</dbReference>
<dbReference type="EMBL" id="CP042304">
    <property type="protein sequence ID" value="QDZ11389.1"/>
    <property type="molecule type" value="Genomic_DNA"/>
</dbReference>
<proteinExistence type="inferred from homology"/>
<dbReference type="AlphaFoldDB" id="A0A5B8LU82"/>
<dbReference type="Pfam" id="PF13279">
    <property type="entry name" value="4HBT_2"/>
    <property type="match status" value="1"/>
</dbReference>
<name>A0A5B8LU82_9HYPH</name>
<dbReference type="InterPro" id="IPR029069">
    <property type="entry name" value="HotDog_dom_sf"/>
</dbReference>
<dbReference type="NCBIfam" id="TIGR00051">
    <property type="entry name" value="YbgC/FadM family acyl-CoA thioesterase"/>
    <property type="match status" value="1"/>
</dbReference>
<evidence type="ECO:0000256" key="1">
    <source>
        <dbReference type="ARBA" id="ARBA00005953"/>
    </source>
</evidence>
<dbReference type="PANTHER" id="PTHR31793">
    <property type="entry name" value="4-HYDROXYBENZOYL-COA THIOESTERASE FAMILY MEMBER"/>
    <property type="match status" value="1"/>
</dbReference>
<dbReference type="PANTHER" id="PTHR31793:SF37">
    <property type="entry name" value="ACYL-COA THIOESTER HYDROLASE YBGC"/>
    <property type="match status" value="1"/>
</dbReference>
<dbReference type="InterPro" id="IPR050563">
    <property type="entry name" value="4-hydroxybenzoyl-CoA_TE"/>
</dbReference>
<evidence type="ECO:0000313" key="3">
    <source>
        <dbReference type="EMBL" id="QDZ11389.1"/>
    </source>
</evidence>
<keyword evidence="2 3" id="KW-0378">Hydrolase</keyword>
<accession>A0A5B8LU82</accession>
<protein>
    <submittedName>
        <fullName evidence="3">YbgC/FadM family acyl-CoA thioesterase</fullName>
        <ecNumber evidence="3">3.1.2.-</ecNumber>
    </submittedName>
</protein>
<dbReference type="GO" id="GO:0047617">
    <property type="term" value="F:fatty acyl-CoA hydrolase activity"/>
    <property type="evidence" value="ECO:0007669"/>
    <property type="project" value="TreeGrafter"/>
</dbReference>
<dbReference type="KEGG" id="dea:FPZ08_11820"/>